<dbReference type="Proteomes" id="UP000217736">
    <property type="component" value="Chromosome"/>
</dbReference>
<dbReference type="KEGG" id="mshg:MSG_04782"/>
<dbReference type="GO" id="GO:0004674">
    <property type="term" value="F:protein serine/threonine kinase activity"/>
    <property type="evidence" value="ECO:0007669"/>
    <property type="project" value="UniProtKB-EC"/>
</dbReference>
<dbReference type="EMBL" id="AP018164">
    <property type="protein sequence ID" value="BAX94892.1"/>
    <property type="molecule type" value="Genomic_DNA"/>
</dbReference>
<dbReference type="AlphaFoldDB" id="A0A1Z4EPR5"/>
<proteinExistence type="predicted"/>
<reference evidence="2" key="1">
    <citation type="submission" date="2017-06" db="EMBL/GenBank/DDBJ databases">
        <title>Complete Genome Sequence of Mycobacterium shigaense.</title>
        <authorList>
            <person name="Fukano H."/>
            <person name="Yoshida M."/>
            <person name="Kazumi Y."/>
            <person name="Ogura Y."/>
            <person name="Mitarai S."/>
            <person name="Hayashi T."/>
            <person name="Hoshino Y."/>
        </authorList>
    </citation>
    <scope>NUCLEOTIDE SEQUENCE [LARGE SCALE GENOMIC DNA]</scope>
    <source>
        <strain evidence="2">UN-152</strain>
    </source>
</reference>
<dbReference type="EC" id="2.7.11.1" evidence="1"/>
<evidence type="ECO:0000313" key="1">
    <source>
        <dbReference type="EMBL" id="BAX94892.1"/>
    </source>
</evidence>
<protein>
    <submittedName>
        <fullName evidence="1">Serine/threonine-protein kinase PknI</fullName>
        <ecNumber evidence="1">2.7.11.1</ecNumber>
    </submittedName>
</protein>
<name>A0A1Z4EPR5_9MYCO</name>
<sequence length="404" mass="42547">MPLASGETVDESKPSRRGRSRVAVGAALAALILTASGVVAHWGRPTEGPAGAASVPITTFPTGSAVAPPAVLLDGTYRFAYDYEKQTINGTPVVVHTSDNTSWWAFRSACGATGCVATGTQLETKNPQLARTPAQTAVYRFVNGQWQSAPARRQLSEQRCLDASGRVAAGTNTVMLTWSLQPQPDGVLRGTKTGTAVTNECGFQGEVAIAPLVVTRNGDVPAGVAVADPAATTPSTDAGTRHVPGPVLEGTYRLDFDLQNQTVDGQQTSLGAPVSEWWAFRSVCTPTGCAAVGSQLADSNQQEATETTSVVRFTEGQWRGTPTLQSRMDCETAGKQGQEDETRLWTWDPQTDGTLRGIQIATVLSNECGSQGRVYRTPFVATRLGLVATSVIVADPALFVAATH</sequence>
<organism evidence="1 2">
    <name type="scientific">Mycobacterium shigaense</name>
    <dbReference type="NCBI Taxonomy" id="722731"/>
    <lineage>
        <taxon>Bacteria</taxon>
        <taxon>Bacillati</taxon>
        <taxon>Actinomycetota</taxon>
        <taxon>Actinomycetes</taxon>
        <taxon>Mycobacteriales</taxon>
        <taxon>Mycobacteriaceae</taxon>
        <taxon>Mycobacterium</taxon>
        <taxon>Mycobacterium simiae complex</taxon>
    </lineage>
</organism>
<keyword evidence="2" id="KW-1185">Reference proteome</keyword>
<dbReference type="OrthoDB" id="4722973at2"/>
<dbReference type="RefSeq" id="WP_096443537.1">
    <property type="nucleotide sequence ID" value="NZ_AP018164.1"/>
</dbReference>
<keyword evidence="1" id="KW-0808">Transferase</keyword>
<keyword evidence="1" id="KW-0418">Kinase</keyword>
<gene>
    <name evidence="1" type="primary">pknI_3</name>
    <name evidence="1" type="ORF">MSG_04782</name>
</gene>
<evidence type="ECO:0000313" key="2">
    <source>
        <dbReference type="Proteomes" id="UP000217736"/>
    </source>
</evidence>
<accession>A0A1Z4EPR5</accession>